<dbReference type="Proteomes" id="UP001474421">
    <property type="component" value="Unassembled WGS sequence"/>
</dbReference>
<evidence type="ECO:0000313" key="5">
    <source>
        <dbReference type="EMBL" id="KAK9403139.1"/>
    </source>
</evidence>
<organism evidence="5 6">
    <name type="scientific">Crotalus adamanteus</name>
    <name type="common">Eastern diamondback rattlesnake</name>
    <dbReference type="NCBI Taxonomy" id="8729"/>
    <lineage>
        <taxon>Eukaryota</taxon>
        <taxon>Metazoa</taxon>
        <taxon>Chordata</taxon>
        <taxon>Craniata</taxon>
        <taxon>Vertebrata</taxon>
        <taxon>Euteleostomi</taxon>
        <taxon>Lepidosauria</taxon>
        <taxon>Squamata</taxon>
        <taxon>Bifurcata</taxon>
        <taxon>Unidentata</taxon>
        <taxon>Episquamata</taxon>
        <taxon>Toxicofera</taxon>
        <taxon>Serpentes</taxon>
        <taxon>Colubroidea</taxon>
        <taxon>Viperidae</taxon>
        <taxon>Crotalinae</taxon>
        <taxon>Crotalus</taxon>
    </lineage>
</organism>
<dbReference type="EMBL" id="JAOTOJ010000003">
    <property type="protein sequence ID" value="KAK9403139.1"/>
    <property type="molecule type" value="Genomic_DNA"/>
</dbReference>
<dbReference type="GO" id="GO:0043123">
    <property type="term" value="P:positive regulation of canonical NF-kappaB signal transduction"/>
    <property type="evidence" value="ECO:0007669"/>
    <property type="project" value="InterPro"/>
</dbReference>
<proteinExistence type="predicted"/>
<feature type="transmembrane region" description="Helical" evidence="4">
    <location>
        <begin position="178"/>
        <end position="200"/>
    </location>
</feature>
<comment type="caution">
    <text evidence="5">The sequence shown here is derived from an EMBL/GenBank/DDBJ whole genome shotgun (WGS) entry which is preliminary data.</text>
</comment>
<keyword evidence="4" id="KW-0472">Membrane</keyword>
<dbReference type="PANTHER" id="PTHR23251">
    <property type="entry name" value="LYSINE-RICH CEACAM1 CO-ISOLATED PROTEIN LYRIC PROTEIN"/>
    <property type="match status" value="1"/>
</dbReference>
<dbReference type="InterPro" id="IPR031402">
    <property type="entry name" value="LYRIC"/>
</dbReference>
<gene>
    <name evidence="5" type="ORF">NXF25_007966</name>
</gene>
<feature type="compositionally biased region" description="Polar residues" evidence="3">
    <location>
        <begin position="672"/>
        <end position="690"/>
    </location>
</feature>
<dbReference type="PANTHER" id="PTHR23251:SF0">
    <property type="entry name" value="PROTEIN LYRIC"/>
    <property type="match status" value="1"/>
</dbReference>
<sequence>MTCPVRLARSMSSVPAIKEKRGGGAATNEDGGDSRRVRAPSALPNRRLPKPHVTVFVAPCKAFPGALARLDAAAADIRRWRRGASRRLFLPVDGAEGRRNRQGPPKLVPRRCVGSDVSACSVPTGAMAAPNWLEAVAQQAEEVSARLRDVLSSGVALLRTELGLSLPASLEPQHLPTWLVLLSTSLLALLLLLGLLRAAACARGGDARRKPSRRATEVGEEDDDDDEEEEEEDEEEETATIPGLTGGGGGGASNRGAPGTAATLLLKGEEQKKRNKKKAAEKTGRLNGQPAHDVSEEIIQTTRKENLKQTLDMEKKTEKSKKNRKKTKGDAKTAQDQSRGDGKEADEGAWETKISNREKRQQRKRDKVLTDAGSESNLSSMEIPVTVSSEQITSAISFSVGPRKNKGDPVLNVQISNSKSGKGDATLQQGMSEGPTVNGGNWNEKPVKISPQIGASEEKWTTGSSASSKRKNETSAWGKDAGDNGNGKDWGVSLVGRTWGERTLFSGIAWSGVDGRINTPEQSSASFTPLGLNPTVSGSNSESVSQPSTTDFQWDLNRNQAPVDDEWSGLNGLSSADPTSDWNAPAEEWGNWVEEENPPSIPQLEEVLSETQKVSDEEKEKPEAAQQSTASGKSKKKKKKKKKQGEEANSPIQDSDDLEKHAREEFPEDTSKVQQVEITFSLKTVSTSEQAEPKEMPSLAVSTELSVPVSESDSEKIISQVPQMLQEAEVISNVKQNSVPPPQTKSEESWESPKQIKKKKKARRET</sequence>
<dbReference type="InterPro" id="IPR052305">
    <property type="entry name" value="TransReg_TumorExp"/>
</dbReference>
<evidence type="ECO:0000256" key="3">
    <source>
        <dbReference type="SAM" id="MobiDB-lite"/>
    </source>
</evidence>
<feature type="region of interest" description="Disordered" evidence="3">
    <location>
        <begin position="510"/>
        <end position="714"/>
    </location>
</feature>
<comment type="subcellular location">
    <subcellularLocation>
        <location evidence="1">Nucleus</location>
    </subcellularLocation>
</comment>
<keyword evidence="4" id="KW-0812">Transmembrane</keyword>
<evidence type="ECO:0000256" key="1">
    <source>
        <dbReference type="ARBA" id="ARBA00004123"/>
    </source>
</evidence>
<dbReference type="GO" id="GO:0043066">
    <property type="term" value="P:negative regulation of apoptotic process"/>
    <property type="evidence" value="ECO:0007669"/>
    <property type="project" value="InterPro"/>
</dbReference>
<dbReference type="Pfam" id="PF15686">
    <property type="entry name" value="LYRIC"/>
    <property type="match status" value="1"/>
</dbReference>
<name>A0AAW1BLT8_CROAD</name>
<feature type="compositionally biased region" description="Basic and acidic residues" evidence="3">
    <location>
        <begin position="658"/>
        <end position="671"/>
    </location>
</feature>
<feature type="compositionally biased region" description="Basic residues" evidence="3">
    <location>
        <begin position="633"/>
        <end position="643"/>
    </location>
</feature>
<protein>
    <submittedName>
        <fullName evidence="5">Protein LYRIC</fullName>
    </submittedName>
</protein>
<accession>A0AAW1BLT8</accession>
<feature type="compositionally biased region" description="Basic and acidic residues" evidence="3">
    <location>
        <begin position="205"/>
        <end position="217"/>
    </location>
</feature>
<feature type="compositionally biased region" description="Basic residues" evidence="3">
    <location>
        <begin position="755"/>
        <end position="766"/>
    </location>
</feature>
<feature type="region of interest" description="Disordered" evidence="3">
    <location>
        <begin position="733"/>
        <end position="766"/>
    </location>
</feature>
<dbReference type="GO" id="GO:0005634">
    <property type="term" value="C:nucleus"/>
    <property type="evidence" value="ECO:0007669"/>
    <property type="project" value="UniProtKB-SubCell"/>
</dbReference>
<feature type="compositionally biased region" description="Acidic residues" evidence="3">
    <location>
        <begin position="218"/>
        <end position="238"/>
    </location>
</feature>
<keyword evidence="4" id="KW-1133">Transmembrane helix</keyword>
<evidence type="ECO:0000313" key="6">
    <source>
        <dbReference type="Proteomes" id="UP001474421"/>
    </source>
</evidence>
<feature type="region of interest" description="Disordered" evidence="3">
    <location>
        <begin position="1"/>
        <end position="45"/>
    </location>
</feature>
<feature type="compositionally biased region" description="Polar residues" evidence="3">
    <location>
        <begin position="373"/>
        <end position="382"/>
    </location>
</feature>
<dbReference type="GO" id="GO:0045766">
    <property type="term" value="P:positive regulation of angiogenesis"/>
    <property type="evidence" value="ECO:0007669"/>
    <property type="project" value="InterPro"/>
</dbReference>
<keyword evidence="2" id="KW-0539">Nucleus</keyword>
<feature type="compositionally biased region" description="Polar residues" evidence="3">
    <location>
        <begin position="571"/>
        <end position="582"/>
    </location>
</feature>
<feature type="compositionally biased region" description="Polar residues" evidence="3">
    <location>
        <begin position="700"/>
        <end position="711"/>
    </location>
</feature>
<dbReference type="GO" id="GO:0003712">
    <property type="term" value="F:transcription coregulator activity"/>
    <property type="evidence" value="ECO:0007669"/>
    <property type="project" value="TreeGrafter"/>
</dbReference>
<feature type="compositionally biased region" description="Polar residues" evidence="3">
    <location>
        <begin position="534"/>
        <end position="560"/>
    </location>
</feature>
<feature type="compositionally biased region" description="Polar residues" evidence="3">
    <location>
        <begin position="413"/>
        <end position="431"/>
    </location>
</feature>
<feature type="region of interest" description="Disordered" evidence="3">
    <location>
        <begin position="399"/>
        <end position="493"/>
    </location>
</feature>
<dbReference type="GO" id="GO:0006357">
    <property type="term" value="P:regulation of transcription by RNA polymerase II"/>
    <property type="evidence" value="ECO:0007669"/>
    <property type="project" value="TreeGrafter"/>
</dbReference>
<keyword evidence="6" id="KW-1185">Reference proteome</keyword>
<evidence type="ECO:0000256" key="4">
    <source>
        <dbReference type="SAM" id="Phobius"/>
    </source>
</evidence>
<feature type="region of interest" description="Disordered" evidence="3">
    <location>
        <begin position="204"/>
        <end position="382"/>
    </location>
</feature>
<feature type="compositionally biased region" description="Basic and acidic residues" evidence="3">
    <location>
        <begin position="267"/>
        <end position="284"/>
    </location>
</feature>
<feature type="compositionally biased region" description="Gly residues" evidence="3">
    <location>
        <begin position="244"/>
        <end position="253"/>
    </location>
</feature>
<feature type="compositionally biased region" description="Basic and acidic residues" evidence="3">
    <location>
        <begin position="613"/>
        <end position="623"/>
    </location>
</feature>
<feature type="compositionally biased region" description="Basic residues" evidence="3">
    <location>
        <begin position="318"/>
        <end position="327"/>
    </location>
</feature>
<evidence type="ECO:0000256" key="2">
    <source>
        <dbReference type="ARBA" id="ARBA00023242"/>
    </source>
</evidence>
<reference evidence="5 6" key="1">
    <citation type="journal article" date="2024" name="Proc. Natl. Acad. Sci. U.S.A.">
        <title>The genetic regulatory architecture and epigenomic basis for age-related changes in rattlesnake venom.</title>
        <authorList>
            <person name="Hogan M.P."/>
            <person name="Holding M.L."/>
            <person name="Nystrom G.S."/>
            <person name="Colston T.J."/>
            <person name="Bartlett D.A."/>
            <person name="Mason A.J."/>
            <person name="Ellsworth S.A."/>
            <person name="Rautsaw R.M."/>
            <person name="Lawrence K.C."/>
            <person name="Strickland J.L."/>
            <person name="He B."/>
            <person name="Fraser P."/>
            <person name="Margres M.J."/>
            <person name="Gilbert D.M."/>
            <person name="Gibbs H.L."/>
            <person name="Parkinson C.L."/>
            <person name="Rokyta D.R."/>
        </authorList>
    </citation>
    <scope>NUCLEOTIDE SEQUENCE [LARGE SCALE GENOMIC DNA]</scope>
    <source>
        <strain evidence="5">DRR0105</strain>
    </source>
</reference>
<dbReference type="AlphaFoldDB" id="A0AAW1BLT8"/>
<feature type="compositionally biased region" description="Basic and acidic residues" evidence="3">
    <location>
        <begin position="328"/>
        <end position="346"/>
    </location>
</feature>
<feature type="compositionally biased region" description="Basic and acidic residues" evidence="3">
    <location>
        <begin position="302"/>
        <end position="317"/>
    </location>
</feature>